<organism evidence="6 7">
    <name type="scientific">Undibacterium cyanobacteriorum</name>
    <dbReference type="NCBI Taxonomy" id="3073561"/>
    <lineage>
        <taxon>Bacteria</taxon>
        <taxon>Pseudomonadati</taxon>
        <taxon>Pseudomonadota</taxon>
        <taxon>Betaproteobacteria</taxon>
        <taxon>Burkholderiales</taxon>
        <taxon>Oxalobacteraceae</taxon>
        <taxon>Undibacterium</taxon>
    </lineage>
</organism>
<feature type="signal peptide" evidence="4">
    <location>
        <begin position="1"/>
        <end position="23"/>
    </location>
</feature>
<accession>A0ABY9RGU0</accession>
<sequence>MIKKLFKFVGICIFSLGVMSAHAEAVDQKDTADRLEAIQLLAERDNHAALKQLKDFVAKLDATTDYQIRIDALGDLARAYEDSGDTEQSKLVIQEIKQLAEANKDTDTLAILRLSEVYALRDSGKIAQAIAKLDEIALSLKATKRIEYAMRIEINYASMYLAASKFDQALSHTLTALKLTEQLKRHQTLSKMRRLDTLASLYYTMQNPEKALVVVSEALALTSQVNSPRIVANLRQTQAMALADLKRYPEALVAYERSLQASQEANLPRLEALTLSNIADLYLRTENFVKAEAVARQALKKAQAIKDELATYNAKANIGFALGGQYKINQAMEYLNPVLAHSREQGDKADIALTVGEIGRMLERAKMYREALEYTREEQKLNDEVFRADRAKAVATLQEQFDADQRQKQIELLARENQIKDADLKNGRLQQIIMLLGSTVAVFVGIFVFMLYRKVKQTNAQLAEVNQQLEFHSVRDPLTGLHNRRSFLELMKTRVENVENDRRETDGANPDCLMILDIDHFKHINDTWGHAAGDAVLIEVAKRLRSAVRDSDQTMRWGGEEFLVYSPRTKPQQLAPMVERVLRSIGATPIVVGHHTIPVTVSAGYIALPFSGIPEQQCNWEKAMQFADMALYLGKVNGRNRAYGLISLLKPVEQALPMLEHDFSSAIKENMVEVNIILGPKTEALAPQ</sequence>
<keyword evidence="6" id="KW-0808">Transferase</keyword>
<protein>
    <recommendedName>
        <fullName evidence="1">diguanylate cyclase</fullName>
        <ecNumber evidence="1">2.7.7.65</ecNumber>
    </recommendedName>
</protein>
<dbReference type="Pfam" id="PF13424">
    <property type="entry name" value="TPR_12"/>
    <property type="match status" value="1"/>
</dbReference>
<feature type="transmembrane region" description="Helical" evidence="3">
    <location>
        <begin position="432"/>
        <end position="452"/>
    </location>
</feature>
<dbReference type="CDD" id="cd01949">
    <property type="entry name" value="GGDEF"/>
    <property type="match status" value="1"/>
</dbReference>
<keyword evidence="4" id="KW-0732">Signal</keyword>
<dbReference type="InterPro" id="IPR019734">
    <property type="entry name" value="TPR_rpt"/>
</dbReference>
<evidence type="ECO:0000256" key="4">
    <source>
        <dbReference type="SAM" id="SignalP"/>
    </source>
</evidence>
<keyword evidence="3" id="KW-0472">Membrane</keyword>
<dbReference type="SUPFAM" id="SSF48452">
    <property type="entry name" value="TPR-like"/>
    <property type="match status" value="2"/>
</dbReference>
<reference evidence="6" key="1">
    <citation type="submission" date="2023-09" db="EMBL/GenBank/DDBJ databases">
        <title>Undibacterium sp. 20NA77.5 isolated from freshwater.</title>
        <authorList>
            <person name="Le V."/>
            <person name="Ko S.-R."/>
            <person name="Ahn C.-Y."/>
            <person name="Oh H.-M."/>
        </authorList>
    </citation>
    <scope>NUCLEOTIDE SEQUENCE</scope>
    <source>
        <strain evidence="6">20NA77.5</strain>
    </source>
</reference>
<proteinExistence type="predicted"/>
<evidence type="ECO:0000313" key="7">
    <source>
        <dbReference type="Proteomes" id="UP001181355"/>
    </source>
</evidence>
<keyword evidence="3" id="KW-0812">Transmembrane</keyword>
<evidence type="ECO:0000313" key="6">
    <source>
        <dbReference type="EMBL" id="WMW80438.1"/>
    </source>
</evidence>
<dbReference type="InterPro" id="IPR000160">
    <property type="entry name" value="GGDEF_dom"/>
</dbReference>
<dbReference type="InterPro" id="IPR011990">
    <property type="entry name" value="TPR-like_helical_dom_sf"/>
</dbReference>
<dbReference type="InterPro" id="IPR050469">
    <property type="entry name" value="Diguanylate_Cyclase"/>
</dbReference>
<dbReference type="RefSeq" id="WP_309481931.1">
    <property type="nucleotide sequence ID" value="NZ_CP133720.1"/>
</dbReference>
<dbReference type="NCBIfam" id="TIGR00254">
    <property type="entry name" value="GGDEF"/>
    <property type="match status" value="1"/>
</dbReference>
<dbReference type="PANTHER" id="PTHR45138:SF9">
    <property type="entry name" value="DIGUANYLATE CYCLASE DGCM-RELATED"/>
    <property type="match status" value="1"/>
</dbReference>
<dbReference type="SMART" id="SM00267">
    <property type="entry name" value="GGDEF"/>
    <property type="match status" value="1"/>
</dbReference>
<dbReference type="Pfam" id="PF00990">
    <property type="entry name" value="GGDEF"/>
    <property type="match status" value="1"/>
</dbReference>
<dbReference type="InterPro" id="IPR043128">
    <property type="entry name" value="Rev_trsase/Diguanyl_cyclase"/>
</dbReference>
<feature type="domain" description="GGDEF" evidence="5">
    <location>
        <begin position="509"/>
        <end position="647"/>
    </location>
</feature>
<evidence type="ECO:0000259" key="5">
    <source>
        <dbReference type="PROSITE" id="PS50887"/>
    </source>
</evidence>
<dbReference type="PANTHER" id="PTHR45138">
    <property type="entry name" value="REGULATORY COMPONENTS OF SENSORY TRANSDUCTION SYSTEM"/>
    <property type="match status" value="1"/>
</dbReference>
<dbReference type="Gene3D" id="3.30.70.270">
    <property type="match status" value="1"/>
</dbReference>
<gene>
    <name evidence="6" type="ORF">RF679_17605</name>
</gene>
<dbReference type="Gene3D" id="1.25.40.10">
    <property type="entry name" value="Tetratricopeptide repeat domain"/>
    <property type="match status" value="2"/>
</dbReference>
<dbReference type="SMART" id="SM00028">
    <property type="entry name" value="TPR"/>
    <property type="match status" value="7"/>
</dbReference>
<dbReference type="GO" id="GO:0052621">
    <property type="term" value="F:diguanylate cyclase activity"/>
    <property type="evidence" value="ECO:0007669"/>
    <property type="project" value="UniProtKB-EC"/>
</dbReference>
<dbReference type="SUPFAM" id="SSF55073">
    <property type="entry name" value="Nucleotide cyclase"/>
    <property type="match status" value="1"/>
</dbReference>
<dbReference type="PROSITE" id="PS50887">
    <property type="entry name" value="GGDEF"/>
    <property type="match status" value="1"/>
</dbReference>
<keyword evidence="7" id="KW-1185">Reference proteome</keyword>
<evidence type="ECO:0000256" key="1">
    <source>
        <dbReference type="ARBA" id="ARBA00012528"/>
    </source>
</evidence>
<dbReference type="InterPro" id="IPR029787">
    <property type="entry name" value="Nucleotide_cyclase"/>
</dbReference>
<dbReference type="EMBL" id="CP133720">
    <property type="protein sequence ID" value="WMW80438.1"/>
    <property type="molecule type" value="Genomic_DNA"/>
</dbReference>
<name>A0ABY9RGU0_9BURK</name>
<dbReference type="Proteomes" id="UP001181355">
    <property type="component" value="Chromosome"/>
</dbReference>
<evidence type="ECO:0000256" key="3">
    <source>
        <dbReference type="SAM" id="Phobius"/>
    </source>
</evidence>
<keyword evidence="3" id="KW-1133">Transmembrane helix</keyword>
<feature type="chain" id="PRO_5045308448" description="diguanylate cyclase" evidence="4">
    <location>
        <begin position="24"/>
        <end position="688"/>
    </location>
</feature>
<evidence type="ECO:0000256" key="2">
    <source>
        <dbReference type="ARBA" id="ARBA00034247"/>
    </source>
</evidence>
<comment type="catalytic activity">
    <reaction evidence="2">
        <text>2 GTP = 3',3'-c-di-GMP + 2 diphosphate</text>
        <dbReference type="Rhea" id="RHEA:24898"/>
        <dbReference type="ChEBI" id="CHEBI:33019"/>
        <dbReference type="ChEBI" id="CHEBI:37565"/>
        <dbReference type="ChEBI" id="CHEBI:58805"/>
        <dbReference type="EC" id="2.7.7.65"/>
    </reaction>
</comment>
<keyword evidence="6" id="KW-0548">Nucleotidyltransferase</keyword>
<dbReference type="EC" id="2.7.7.65" evidence="1"/>